<dbReference type="PANTHER" id="PTHR37387:SF1">
    <property type="entry name" value="PROTEIN SAMBA"/>
    <property type="match status" value="1"/>
</dbReference>
<sequence>MSNSNNIDETVLSAHMAAELTFTQDRKEETLNALKEDVEAALEKEVKALDADAWKFAAPRSQIHLISRAGSQSSGWLESTRQELMEAENFHKVDKNWRS</sequence>
<protein>
    <submittedName>
        <fullName evidence="1">Uncharacterized protein</fullName>
    </submittedName>
</protein>
<dbReference type="GO" id="GO:0046621">
    <property type="term" value="P:negative regulation of organ growth"/>
    <property type="evidence" value="ECO:0007669"/>
    <property type="project" value="InterPro"/>
</dbReference>
<dbReference type="EMBL" id="EF081483">
    <property type="protein sequence ID" value="ABK20885.1"/>
    <property type="molecule type" value="mRNA"/>
</dbReference>
<evidence type="ECO:0000313" key="1">
    <source>
        <dbReference type="EMBL" id="ABK20885.1"/>
    </source>
</evidence>
<reference evidence="1" key="1">
    <citation type="journal article" date="2008" name="BMC Genomics">
        <title>A conifer genomics resource of 200,000 spruce (Picea spp.) ESTs and 6,464 high-quality, sequence-finished full-length cDNAs for Sitka spruce (Picea sitchensis).</title>
        <authorList>
            <person name="Ralph S.G."/>
            <person name="Chun H.J."/>
            <person name="Kolosova N."/>
            <person name="Cooper D."/>
            <person name="Oddy C."/>
            <person name="Ritland C.E."/>
            <person name="Kirkpatrick R."/>
            <person name="Moore R."/>
            <person name="Barber S."/>
            <person name="Holt R.A."/>
            <person name="Jones S.J."/>
            <person name="Marra M.A."/>
            <person name="Douglas C.J."/>
            <person name="Ritland K."/>
            <person name="Bohlmann J."/>
        </authorList>
    </citation>
    <scope>NUCLEOTIDE SEQUENCE</scope>
    <source>
        <tissue evidence="1">Green portion of the leader tissue</tissue>
    </source>
</reference>
<accession>A9NJS4</accession>
<dbReference type="AlphaFoldDB" id="A9NJS4"/>
<organism evidence="1">
    <name type="scientific">Picea sitchensis</name>
    <name type="common">Sitka spruce</name>
    <name type="synonym">Pinus sitchensis</name>
    <dbReference type="NCBI Taxonomy" id="3332"/>
    <lineage>
        <taxon>Eukaryota</taxon>
        <taxon>Viridiplantae</taxon>
        <taxon>Streptophyta</taxon>
        <taxon>Embryophyta</taxon>
        <taxon>Tracheophyta</taxon>
        <taxon>Spermatophyta</taxon>
        <taxon>Pinopsida</taxon>
        <taxon>Pinidae</taxon>
        <taxon>Conifers I</taxon>
        <taxon>Pinales</taxon>
        <taxon>Pinaceae</taxon>
        <taxon>Picea</taxon>
    </lineage>
</organism>
<name>A9NJS4_PICSI</name>
<dbReference type="InterPro" id="IPR037547">
    <property type="entry name" value="SAMBA"/>
</dbReference>
<dbReference type="PANTHER" id="PTHR37387">
    <property type="entry name" value="PROTEIN SAMBA"/>
    <property type="match status" value="1"/>
</dbReference>
<dbReference type="GO" id="GO:0010997">
    <property type="term" value="F:anaphase-promoting complex binding"/>
    <property type="evidence" value="ECO:0007669"/>
    <property type="project" value="InterPro"/>
</dbReference>
<proteinExistence type="evidence at transcript level"/>